<dbReference type="InterPro" id="IPR036390">
    <property type="entry name" value="WH_DNA-bd_sf"/>
</dbReference>
<dbReference type="Pfam" id="PF11495">
    <property type="entry name" value="Regulator_TrmB"/>
    <property type="match status" value="1"/>
</dbReference>
<dbReference type="InterPro" id="IPR021586">
    <property type="entry name" value="Tscrpt_reg_TrmB_C"/>
</dbReference>
<dbReference type="PANTHER" id="PTHR34293:SF1">
    <property type="entry name" value="HTH-TYPE TRANSCRIPTIONAL REGULATOR TRMBL2"/>
    <property type="match status" value="1"/>
</dbReference>
<dbReference type="CDD" id="cd09124">
    <property type="entry name" value="PLDc_like_TrmB_middle"/>
    <property type="match status" value="1"/>
</dbReference>
<proteinExistence type="predicted"/>
<gene>
    <name evidence="4" type="ORF">J2Z20_003487</name>
</gene>
<evidence type="ECO:0000313" key="5">
    <source>
        <dbReference type="Proteomes" id="UP001519273"/>
    </source>
</evidence>
<protein>
    <submittedName>
        <fullName evidence="4">Sugar-specific transcriptional regulator TrmB</fullName>
    </submittedName>
</protein>
<sequence>MDELLHHLRNLGFTEMEAKVMVELAKQGALSGYEVAKRIGVSRSNVYATLQRLSSQGFLRCSPGDPVRYSVLQPDELTRMIAGHMQESLRYVEEAMPQPGPSELPFYNIEGDKNVLETLVRALDRAKREIVVSVWREEASMLREDLERAEERGVKVLWSCDGGDNYLRHFIPWQHDTLKEDTPAGRRFSFVVDRQWCMLGMRGDNISAQAVVTEHPVMAELLLQHFTQEMVLFELEQDIGTDLFERYGANYEKLVRKYVSHGDEH</sequence>
<evidence type="ECO:0000259" key="3">
    <source>
        <dbReference type="Pfam" id="PF11495"/>
    </source>
</evidence>
<evidence type="ECO:0000256" key="1">
    <source>
        <dbReference type="SAM" id="Coils"/>
    </source>
</evidence>
<evidence type="ECO:0000259" key="2">
    <source>
        <dbReference type="Pfam" id="PF01978"/>
    </source>
</evidence>
<evidence type="ECO:0000313" key="4">
    <source>
        <dbReference type="EMBL" id="MBP1938547.1"/>
    </source>
</evidence>
<dbReference type="Gene3D" id="1.10.10.10">
    <property type="entry name" value="Winged helix-like DNA-binding domain superfamily/Winged helix DNA-binding domain"/>
    <property type="match status" value="1"/>
</dbReference>
<accession>A0ABS4H861</accession>
<feature type="domain" description="Transcription regulator TrmB N-terminal" evidence="2">
    <location>
        <begin position="8"/>
        <end position="74"/>
    </location>
</feature>
<keyword evidence="5" id="KW-1185">Reference proteome</keyword>
<comment type="caution">
    <text evidence="4">The sequence shown here is derived from an EMBL/GenBank/DDBJ whole genome shotgun (WGS) entry which is preliminary data.</text>
</comment>
<feature type="coiled-coil region" evidence="1">
    <location>
        <begin position="109"/>
        <end position="152"/>
    </location>
</feature>
<organism evidence="4 5">
    <name type="scientific">Paenibacillus sediminis</name>
    <dbReference type="NCBI Taxonomy" id="664909"/>
    <lineage>
        <taxon>Bacteria</taxon>
        <taxon>Bacillati</taxon>
        <taxon>Bacillota</taxon>
        <taxon>Bacilli</taxon>
        <taxon>Bacillales</taxon>
        <taxon>Paenibacillaceae</taxon>
        <taxon>Paenibacillus</taxon>
    </lineage>
</organism>
<dbReference type="SUPFAM" id="SSF46785">
    <property type="entry name" value="Winged helix' DNA-binding domain"/>
    <property type="match status" value="1"/>
</dbReference>
<dbReference type="InterPro" id="IPR051797">
    <property type="entry name" value="TrmB-like"/>
</dbReference>
<dbReference type="Proteomes" id="UP001519273">
    <property type="component" value="Unassembled WGS sequence"/>
</dbReference>
<dbReference type="EMBL" id="JAGGKP010000017">
    <property type="protein sequence ID" value="MBP1938547.1"/>
    <property type="molecule type" value="Genomic_DNA"/>
</dbReference>
<dbReference type="Pfam" id="PF01978">
    <property type="entry name" value="TrmB"/>
    <property type="match status" value="1"/>
</dbReference>
<dbReference type="Gene3D" id="3.30.870.10">
    <property type="entry name" value="Endonuclease Chain A"/>
    <property type="match status" value="1"/>
</dbReference>
<dbReference type="InterPro" id="IPR002831">
    <property type="entry name" value="Tscrpt_reg_TrmB_N"/>
</dbReference>
<feature type="domain" description="Transcription regulator TrmB C-terminal" evidence="3">
    <location>
        <begin position="107"/>
        <end position="228"/>
    </location>
</feature>
<reference evidence="4 5" key="1">
    <citation type="submission" date="2021-03" db="EMBL/GenBank/DDBJ databases">
        <title>Genomic Encyclopedia of Type Strains, Phase IV (KMG-IV): sequencing the most valuable type-strain genomes for metagenomic binning, comparative biology and taxonomic classification.</title>
        <authorList>
            <person name="Goeker M."/>
        </authorList>
    </citation>
    <scope>NUCLEOTIDE SEQUENCE [LARGE SCALE GENOMIC DNA]</scope>
    <source>
        <strain evidence="4 5">DSM 23491</strain>
    </source>
</reference>
<dbReference type="RefSeq" id="WP_209853126.1">
    <property type="nucleotide sequence ID" value="NZ_CBCRVE010000016.1"/>
</dbReference>
<dbReference type="SUPFAM" id="SSF56024">
    <property type="entry name" value="Phospholipase D/nuclease"/>
    <property type="match status" value="1"/>
</dbReference>
<keyword evidence="1" id="KW-0175">Coiled coil</keyword>
<dbReference type="InterPro" id="IPR036388">
    <property type="entry name" value="WH-like_DNA-bd_sf"/>
</dbReference>
<name>A0ABS4H861_9BACL</name>
<dbReference type="PANTHER" id="PTHR34293">
    <property type="entry name" value="HTH-TYPE TRANSCRIPTIONAL REGULATOR TRMBL2"/>
    <property type="match status" value="1"/>
</dbReference>